<keyword evidence="2" id="KW-1185">Reference proteome</keyword>
<dbReference type="EMBL" id="JARKIE010000005">
    <property type="protein sequence ID" value="KAJ7707746.1"/>
    <property type="molecule type" value="Genomic_DNA"/>
</dbReference>
<evidence type="ECO:0000313" key="1">
    <source>
        <dbReference type="EMBL" id="KAJ7707746.1"/>
    </source>
</evidence>
<name>A0AAD7MA53_MYCRO</name>
<reference evidence="1" key="1">
    <citation type="submission" date="2023-03" db="EMBL/GenBank/DDBJ databases">
        <title>Massive genome expansion in bonnet fungi (Mycena s.s.) driven by repeated elements and novel gene families across ecological guilds.</title>
        <authorList>
            <consortium name="Lawrence Berkeley National Laboratory"/>
            <person name="Harder C.B."/>
            <person name="Miyauchi S."/>
            <person name="Viragh M."/>
            <person name="Kuo A."/>
            <person name="Thoen E."/>
            <person name="Andreopoulos B."/>
            <person name="Lu D."/>
            <person name="Skrede I."/>
            <person name="Drula E."/>
            <person name="Henrissat B."/>
            <person name="Morin E."/>
            <person name="Kohler A."/>
            <person name="Barry K."/>
            <person name="LaButti K."/>
            <person name="Morin E."/>
            <person name="Salamov A."/>
            <person name="Lipzen A."/>
            <person name="Mereny Z."/>
            <person name="Hegedus B."/>
            <person name="Baldrian P."/>
            <person name="Stursova M."/>
            <person name="Weitz H."/>
            <person name="Taylor A."/>
            <person name="Grigoriev I.V."/>
            <person name="Nagy L.G."/>
            <person name="Martin F."/>
            <person name="Kauserud H."/>
        </authorList>
    </citation>
    <scope>NUCLEOTIDE SEQUENCE</scope>
    <source>
        <strain evidence="1">CBHHK067</strain>
    </source>
</reference>
<dbReference type="AlphaFoldDB" id="A0AAD7MA53"/>
<proteinExistence type="predicted"/>
<organism evidence="1 2">
    <name type="scientific">Mycena rosella</name>
    <name type="common">Pink bonnet</name>
    <name type="synonym">Agaricus rosellus</name>
    <dbReference type="NCBI Taxonomy" id="1033263"/>
    <lineage>
        <taxon>Eukaryota</taxon>
        <taxon>Fungi</taxon>
        <taxon>Dikarya</taxon>
        <taxon>Basidiomycota</taxon>
        <taxon>Agaricomycotina</taxon>
        <taxon>Agaricomycetes</taxon>
        <taxon>Agaricomycetidae</taxon>
        <taxon>Agaricales</taxon>
        <taxon>Marasmiineae</taxon>
        <taxon>Mycenaceae</taxon>
        <taxon>Mycena</taxon>
    </lineage>
</organism>
<gene>
    <name evidence="1" type="ORF">B0H17DRAFT_530043</name>
</gene>
<evidence type="ECO:0000313" key="2">
    <source>
        <dbReference type="Proteomes" id="UP001221757"/>
    </source>
</evidence>
<accession>A0AAD7MA53</accession>
<sequence length="258" mass="28662">MPPLRMNDLVWGATHEELPDINPSDSTAFLQKLGTSPLWSVLGWTDLFLPPFRAASESTAIASESSASVGIPSHQALRVVLEDLDWVEDLEALARERWNLTDDDRQSGAHPDWDSTSLAMVRNSDLIRQFYTLGPDDIVLEESEADTDMRCRTETFLLNPLYKLVAPPPLPTFSFTSKAQASTKITGGGIVRPDVDFIYAQIEPQRTKNLLRAGNKTVLVQYKHATEIQRMIGIPKAAGWTSLAARGICTQVRTKLKN</sequence>
<dbReference type="Proteomes" id="UP001221757">
    <property type="component" value="Unassembled WGS sequence"/>
</dbReference>
<comment type="caution">
    <text evidence="1">The sequence shown here is derived from an EMBL/GenBank/DDBJ whole genome shotgun (WGS) entry which is preliminary data.</text>
</comment>
<protein>
    <submittedName>
        <fullName evidence="1">Uncharacterized protein</fullName>
    </submittedName>
</protein>